<dbReference type="Proteomes" id="UP000184550">
    <property type="component" value="Unassembled WGS sequence"/>
</dbReference>
<organism evidence="2 3">
    <name type="scientific">Planktothrix serta PCC 8927</name>
    <dbReference type="NCBI Taxonomy" id="671068"/>
    <lineage>
        <taxon>Bacteria</taxon>
        <taxon>Bacillati</taxon>
        <taxon>Cyanobacteriota</taxon>
        <taxon>Cyanophyceae</taxon>
        <taxon>Oscillatoriophycideae</taxon>
        <taxon>Oscillatoriales</taxon>
        <taxon>Microcoleaceae</taxon>
        <taxon>Planktothrix</taxon>
    </lineage>
</organism>
<evidence type="ECO:0000313" key="2">
    <source>
        <dbReference type="EMBL" id="VXD16867.1"/>
    </source>
</evidence>
<dbReference type="SUPFAM" id="SSF48179">
    <property type="entry name" value="6-phosphogluconate dehydrogenase C-terminal domain-like"/>
    <property type="match status" value="1"/>
</dbReference>
<dbReference type="RefSeq" id="WP_231505976.1">
    <property type="nucleotide sequence ID" value="NZ_LR734865.1"/>
</dbReference>
<accession>A0A7Z9DXR3</accession>
<proteinExistence type="predicted"/>
<dbReference type="InterPro" id="IPR029154">
    <property type="entry name" value="HIBADH-like_NADP-bd"/>
</dbReference>
<dbReference type="InterPro" id="IPR008927">
    <property type="entry name" value="6-PGluconate_DH-like_C_sf"/>
</dbReference>
<evidence type="ECO:0000259" key="1">
    <source>
        <dbReference type="Pfam" id="PF14833"/>
    </source>
</evidence>
<evidence type="ECO:0000313" key="3">
    <source>
        <dbReference type="Proteomes" id="UP000184550"/>
    </source>
</evidence>
<name>A0A7Z9DXR3_9CYAN</name>
<dbReference type="InterPro" id="IPR013328">
    <property type="entry name" value="6PGD_dom2"/>
</dbReference>
<keyword evidence="3" id="KW-1185">Reference proteome</keyword>
<protein>
    <submittedName>
        <fullName evidence="2">3-hydroxyacid dehydrogenase</fullName>
    </submittedName>
</protein>
<dbReference type="Pfam" id="PF14833">
    <property type="entry name" value="NAD_binding_11"/>
    <property type="match status" value="1"/>
</dbReference>
<reference evidence="2" key="1">
    <citation type="submission" date="2019-10" db="EMBL/GenBank/DDBJ databases">
        <authorList>
            <consortium name="Genoscope - CEA"/>
            <person name="William W."/>
        </authorList>
    </citation>
    <scope>NUCLEOTIDE SEQUENCE [LARGE SCALE GENOMIC DNA]</scope>
    <source>
        <strain evidence="2">BBR_PRJEB10992</strain>
    </source>
</reference>
<dbReference type="EMBL" id="CZCU02000130">
    <property type="protein sequence ID" value="VXD16867.1"/>
    <property type="molecule type" value="Genomic_DNA"/>
</dbReference>
<feature type="domain" description="3-hydroxyisobutyrate dehydrogenase-like NAD-binding" evidence="1">
    <location>
        <begin position="21"/>
        <end position="91"/>
    </location>
</feature>
<gene>
    <name evidence="2" type="ORF">PL8927_550126</name>
</gene>
<dbReference type="AlphaFoldDB" id="A0A7Z9DXR3"/>
<comment type="caution">
    <text evidence="2">The sequence shown here is derived from an EMBL/GenBank/DDBJ whole genome shotgun (WGS) entry which is preliminary data.</text>
</comment>
<sequence length="96" mass="10691">MRSPHPNSSKSIKAGGSALYAPTFDKKLQQMLEENYQNYNFPTKHLLKDTNLFLQEAVKMGLNASLLEGVKAILEATQKLGKSDDDYSALFTTIKP</sequence>
<dbReference type="Gene3D" id="1.10.1040.10">
    <property type="entry name" value="N-(1-d-carboxylethyl)-l-norvaline Dehydrogenase, domain 2"/>
    <property type="match status" value="1"/>
</dbReference>
<dbReference type="GO" id="GO:0051287">
    <property type="term" value="F:NAD binding"/>
    <property type="evidence" value="ECO:0007669"/>
    <property type="project" value="InterPro"/>
</dbReference>